<name>A0A1M4S612_9CLOT</name>
<evidence type="ECO:0000313" key="1">
    <source>
        <dbReference type="EMBL" id="SHE27635.1"/>
    </source>
</evidence>
<reference evidence="2" key="1">
    <citation type="submission" date="2016-11" db="EMBL/GenBank/DDBJ databases">
        <authorList>
            <person name="Varghese N."/>
            <person name="Submissions S."/>
        </authorList>
    </citation>
    <scope>NUCLEOTIDE SEQUENCE [LARGE SCALE GENOMIC DNA]</scope>
    <source>
        <strain evidence="2">DSM 10124</strain>
    </source>
</reference>
<dbReference type="RefSeq" id="WP_159431436.1">
    <property type="nucleotide sequence ID" value="NZ_FQVG01000001.1"/>
</dbReference>
<dbReference type="AlphaFoldDB" id="A0A1M4S612"/>
<keyword evidence="1" id="KW-0808">Transferase</keyword>
<gene>
    <name evidence="1" type="ORF">SAMN02746091_00002</name>
</gene>
<protein>
    <submittedName>
        <fullName evidence="1">Processive 1,2-diacylglycerol beta-glucosyltransferase</fullName>
    </submittedName>
</protein>
<dbReference type="EMBL" id="FQVG01000001">
    <property type="protein sequence ID" value="SHE27635.1"/>
    <property type="molecule type" value="Genomic_DNA"/>
</dbReference>
<accession>A0A1M4S612</accession>
<sequence length="52" mass="5868">MKILCLTVSAGSGHIKAAEAIGKYFKTHYNDVQFEMVDTLKYINLNYSPTKN</sequence>
<organism evidence="1 2">
    <name type="scientific">Caloramator proteoclasticus DSM 10124</name>
    <dbReference type="NCBI Taxonomy" id="1121262"/>
    <lineage>
        <taxon>Bacteria</taxon>
        <taxon>Bacillati</taxon>
        <taxon>Bacillota</taxon>
        <taxon>Clostridia</taxon>
        <taxon>Eubacteriales</taxon>
        <taxon>Clostridiaceae</taxon>
        <taxon>Caloramator</taxon>
    </lineage>
</organism>
<proteinExistence type="predicted"/>
<dbReference type="GO" id="GO:0016740">
    <property type="term" value="F:transferase activity"/>
    <property type="evidence" value="ECO:0007669"/>
    <property type="project" value="UniProtKB-KW"/>
</dbReference>
<keyword evidence="2" id="KW-1185">Reference proteome</keyword>
<evidence type="ECO:0000313" key="2">
    <source>
        <dbReference type="Proteomes" id="UP000184423"/>
    </source>
</evidence>
<dbReference type="Proteomes" id="UP000184423">
    <property type="component" value="Unassembled WGS sequence"/>
</dbReference>